<dbReference type="AlphaFoldDB" id="A0A485LKP0"/>
<organism evidence="2 3">
    <name type="scientific">Aphanomyces stellatus</name>
    <dbReference type="NCBI Taxonomy" id="120398"/>
    <lineage>
        <taxon>Eukaryota</taxon>
        <taxon>Sar</taxon>
        <taxon>Stramenopiles</taxon>
        <taxon>Oomycota</taxon>
        <taxon>Saprolegniomycetes</taxon>
        <taxon>Saprolegniales</taxon>
        <taxon>Verrucalvaceae</taxon>
        <taxon>Aphanomyces</taxon>
    </lineage>
</organism>
<protein>
    <submittedName>
        <fullName evidence="2">Aste57867_22708 protein</fullName>
    </submittedName>
</protein>
<dbReference type="Proteomes" id="UP000332933">
    <property type="component" value="Unassembled WGS sequence"/>
</dbReference>
<reference evidence="1" key="2">
    <citation type="submission" date="2019-06" db="EMBL/GenBank/DDBJ databases">
        <title>Genomics analysis of Aphanomyces spp. identifies a new class of oomycete effector associated with host adaptation.</title>
        <authorList>
            <person name="Gaulin E."/>
        </authorList>
    </citation>
    <scope>NUCLEOTIDE SEQUENCE</scope>
    <source>
        <strain evidence="1">CBS 578.67</strain>
    </source>
</reference>
<dbReference type="EMBL" id="VJMH01007156">
    <property type="protein sequence ID" value="KAF0685387.1"/>
    <property type="molecule type" value="Genomic_DNA"/>
</dbReference>
<sequence>MARLADDIARATHMAGHTLRAITHTGSPVPIAPPNDIDMTIVADLTTLVLHHKLTPTELVRLLRRESQSWAYITHVASRINHLRHTLPAFSAWSATWPLPTVTSAPLLKTAAGSTYPSHHTTW</sequence>
<accession>A0A485LKP0</accession>
<name>A0A485LKP0_9STRA</name>
<proteinExistence type="predicted"/>
<evidence type="ECO:0000313" key="2">
    <source>
        <dbReference type="EMBL" id="VFT99362.1"/>
    </source>
</evidence>
<reference evidence="2 3" key="1">
    <citation type="submission" date="2019-03" db="EMBL/GenBank/DDBJ databases">
        <authorList>
            <person name="Gaulin E."/>
            <person name="Dumas B."/>
        </authorList>
    </citation>
    <scope>NUCLEOTIDE SEQUENCE [LARGE SCALE GENOMIC DNA]</scope>
    <source>
        <strain evidence="2">CBS 568.67</strain>
    </source>
</reference>
<dbReference type="EMBL" id="CAADRA010007182">
    <property type="protein sequence ID" value="VFT99362.1"/>
    <property type="molecule type" value="Genomic_DNA"/>
</dbReference>
<evidence type="ECO:0000313" key="1">
    <source>
        <dbReference type="EMBL" id="KAF0685387.1"/>
    </source>
</evidence>
<keyword evidence="3" id="KW-1185">Reference proteome</keyword>
<gene>
    <name evidence="2" type="primary">Aste57867_22708</name>
    <name evidence="1" type="ORF">As57867_022638</name>
    <name evidence="2" type="ORF">ASTE57867_22708</name>
</gene>
<evidence type="ECO:0000313" key="3">
    <source>
        <dbReference type="Proteomes" id="UP000332933"/>
    </source>
</evidence>